<feature type="compositionally biased region" description="Gly residues" evidence="1">
    <location>
        <begin position="192"/>
        <end position="201"/>
    </location>
</feature>
<sequence>MHSDSPAQFYRELVNLDDSVPQWGPIVTRGTSHPPPVSHRGSKAPPAFRSAGVVDLSDPNDVGRRSSGPTAPAPPTPAGAASGAPAAPGTGAASANTQSPQLEELTGASLQGCQQHVLWPDPTARNRTGLPSVASSAANSQGVHAHGYGRSHEGSGADDLGTYQGREGFRGSGSRGAVGGLHPGSHHLTLDPGGGGGGGPGVVVLGPRQARRAAADRRLASGEAQLAAQLSAARHRSASDRAASDRAHPQPAVQLPPDSVGYRLLRAAGWRPGAGLGSIVDRELAGESMEAKLARHRAAEEAAADAAHTRALQRALFAAFNDPLDNAGAATANTNPLSRPNRLTATNPLLGSDSD</sequence>
<feature type="domain" description="G-patch" evidence="2">
    <location>
        <begin position="257"/>
        <end position="277"/>
    </location>
</feature>
<name>A0ABQ7GRF6_DUNSA</name>
<dbReference type="Proteomes" id="UP000815325">
    <property type="component" value="Unassembled WGS sequence"/>
</dbReference>
<dbReference type="Pfam" id="PF01585">
    <property type="entry name" value="G-patch"/>
    <property type="match status" value="1"/>
</dbReference>
<evidence type="ECO:0000256" key="1">
    <source>
        <dbReference type="SAM" id="MobiDB-lite"/>
    </source>
</evidence>
<dbReference type="PROSITE" id="PS50174">
    <property type="entry name" value="G_PATCH"/>
    <property type="match status" value="1"/>
</dbReference>
<protein>
    <recommendedName>
        <fullName evidence="2">G-patch domain-containing protein</fullName>
    </recommendedName>
</protein>
<feature type="compositionally biased region" description="Gly residues" evidence="1">
    <location>
        <begin position="170"/>
        <end position="182"/>
    </location>
</feature>
<feature type="region of interest" description="Disordered" evidence="1">
    <location>
        <begin position="325"/>
        <end position="355"/>
    </location>
</feature>
<dbReference type="InterPro" id="IPR000467">
    <property type="entry name" value="G_patch_dom"/>
</dbReference>
<keyword evidence="4" id="KW-1185">Reference proteome</keyword>
<comment type="caution">
    <text evidence="3">The sequence shown here is derived from an EMBL/GenBank/DDBJ whole genome shotgun (WGS) entry which is preliminary data.</text>
</comment>
<reference evidence="3" key="1">
    <citation type="submission" date="2017-08" db="EMBL/GenBank/DDBJ databases">
        <authorList>
            <person name="Polle J.E."/>
            <person name="Barry K."/>
            <person name="Cushman J."/>
            <person name="Schmutz J."/>
            <person name="Tran D."/>
            <person name="Hathwaick L.T."/>
            <person name="Yim W.C."/>
            <person name="Jenkins J."/>
            <person name="Mckie-Krisberg Z.M."/>
            <person name="Prochnik S."/>
            <person name="Lindquist E."/>
            <person name="Dockter R.B."/>
            <person name="Adam C."/>
            <person name="Molina H."/>
            <person name="Bunkerborg J."/>
            <person name="Jin E."/>
            <person name="Buchheim M."/>
            <person name="Magnuson J."/>
        </authorList>
    </citation>
    <scope>NUCLEOTIDE SEQUENCE</scope>
    <source>
        <strain evidence="3">CCAP 19/18</strain>
    </source>
</reference>
<gene>
    <name evidence="3" type="ORF">DUNSADRAFT_4751</name>
</gene>
<feature type="compositionally biased region" description="Basic and acidic residues" evidence="1">
    <location>
        <begin position="237"/>
        <end position="248"/>
    </location>
</feature>
<organism evidence="3 4">
    <name type="scientific">Dunaliella salina</name>
    <name type="common">Green alga</name>
    <name type="synonym">Protococcus salinus</name>
    <dbReference type="NCBI Taxonomy" id="3046"/>
    <lineage>
        <taxon>Eukaryota</taxon>
        <taxon>Viridiplantae</taxon>
        <taxon>Chlorophyta</taxon>
        <taxon>core chlorophytes</taxon>
        <taxon>Chlorophyceae</taxon>
        <taxon>CS clade</taxon>
        <taxon>Chlamydomonadales</taxon>
        <taxon>Dunaliellaceae</taxon>
        <taxon>Dunaliella</taxon>
    </lineage>
</organism>
<evidence type="ECO:0000259" key="2">
    <source>
        <dbReference type="PROSITE" id="PS50174"/>
    </source>
</evidence>
<feature type="compositionally biased region" description="Low complexity" evidence="1">
    <location>
        <begin position="78"/>
        <end position="95"/>
    </location>
</feature>
<dbReference type="EMBL" id="MU069625">
    <property type="protein sequence ID" value="KAF5837191.1"/>
    <property type="molecule type" value="Genomic_DNA"/>
</dbReference>
<feature type="compositionally biased region" description="Polar residues" evidence="1">
    <location>
        <begin position="133"/>
        <end position="142"/>
    </location>
</feature>
<evidence type="ECO:0000313" key="4">
    <source>
        <dbReference type="Proteomes" id="UP000815325"/>
    </source>
</evidence>
<feature type="region of interest" description="Disordered" evidence="1">
    <location>
        <begin position="17"/>
        <end position="257"/>
    </location>
</feature>
<feature type="compositionally biased region" description="Polar residues" evidence="1">
    <location>
        <begin position="331"/>
        <end position="349"/>
    </location>
</feature>
<accession>A0ABQ7GRF6</accession>
<evidence type="ECO:0000313" key="3">
    <source>
        <dbReference type="EMBL" id="KAF5837191.1"/>
    </source>
</evidence>
<proteinExistence type="predicted"/>